<dbReference type="EMBL" id="MFRA01000006">
    <property type="protein sequence ID" value="OGH92299.1"/>
    <property type="molecule type" value="Genomic_DNA"/>
</dbReference>
<evidence type="ECO:0000313" key="3">
    <source>
        <dbReference type="Proteomes" id="UP000176634"/>
    </source>
</evidence>
<protein>
    <submittedName>
        <fullName evidence="2">Uncharacterized protein</fullName>
    </submittedName>
</protein>
<organism evidence="2 3">
    <name type="scientific">Candidatus Magasanikbacteria bacterium RIFOXYD1_FULL_40_23</name>
    <dbReference type="NCBI Taxonomy" id="1798705"/>
    <lineage>
        <taxon>Bacteria</taxon>
        <taxon>Candidatus Magasanikiibacteriota</taxon>
    </lineage>
</organism>
<keyword evidence="1" id="KW-0472">Membrane</keyword>
<sequence length="163" mass="18927">MLMSADYLREVFYAFMLLTPWLGALFFVLPTLLFFLIRLKQKRREERVCETQGLVTWMTTETHTNDVAKTAITLQDHRKNQMKWVFVGKYDKLPVSVKVGSVVRIKYLLPPDSKGLYLQVEALEVTDLDMKVFETEQKLLSLRVLTRDIRGGELPEGTRDELG</sequence>
<keyword evidence="1" id="KW-1133">Transmembrane helix</keyword>
<name>A0A1F6P7Z7_9BACT</name>
<reference evidence="2 3" key="1">
    <citation type="journal article" date="2016" name="Nat. Commun.">
        <title>Thousands of microbial genomes shed light on interconnected biogeochemical processes in an aquifer system.</title>
        <authorList>
            <person name="Anantharaman K."/>
            <person name="Brown C.T."/>
            <person name="Hug L.A."/>
            <person name="Sharon I."/>
            <person name="Castelle C.J."/>
            <person name="Probst A.J."/>
            <person name="Thomas B.C."/>
            <person name="Singh A."/>
            <person name="Wilkins M.J."/>
            <person name="Karaoz U."/>
            <person name="Brodie E.L."/>
            <person name="Williams K.H."/>
            <person name="Hubbard S.S."/>
            <person name="Banfield J.F."/>
        </authorList>
    </citation>
    <scope>NUCLEOTIDE SEQUENCE [LARGE SCALE GENOMIC DNA]</scope>
</reference>
<evidence type="ECO:0000256" key="1">
    <source>
        <dbReference type="SAM" id="Phobius"/>
    </source>
</evidence>
<proteinExistence type="predicted"/>
<feature type="transmembrane region" description="Helical" evidence="1">
    <location>
        <begin position="12"/>
        <end position="37"/>
    </location>
</feature>
<keyword evidence="1" id="KW-0812">Transmembrane</keyword>
<evidence type="ECO:0000313" key="2">
    <source>
        <dbReference type="EMBL" id="OGH92299.1"/>
    </source>
</evidence>
<gene>
    <name evidence="2" type="ORF">A2563_04930</name>
</gene>
<accession>A0A1F6P7Z7</accession>
<comment type="caution">
    <text evidence="2">The sequence shown here is derived from an EMBL/GenBank/DDBJ whole genome shotgun (WGS) entry which is preliminary data.</text>
</comment>
<dbReference type="Proteomes" id="UP000176634">
    <property type="component" value="Unassembled WGS sequence"/>
</dbReference>
<dbReference type="AlphaFoldDB" id="A0A1F6P7Z7"/>